<dbReference type="SUPFAM" id="SSF55729">
    <property type="entry name" value="Acyl-CoA N-acyltransferases (Nat)"/>
    <property type="match status" value="1"/>
</dbReference>
<dbReference type="Pfam" id="PF00583">
    <property type="entry name" value="Acetyltransf_1"/>
    <property type="match status" value="1"/>
</dbReference>
<reference evidence="2 3" key="1">
    <citation type="journal article" date="2019" name="Nat. Med.">
        <title>A library of human gut bacterial isolates paired with longitudinal multiomics data enables mechanistic microbiome research.</title>
        <authorList>
            <person name="Poyet M."/>
            <person name="Groussin M."/>
            <person name="Gibbons S.M."/>
            <person name="Avila-Pacheco J."/>
            <person name="Jiang X."/>
            <person name="Kearney S.M."/>
            <person name="Perrotta A.R."/>
            <person name="Berdy B."/>
            <person name="Zhao S."/>
            <person name="Lieberman T.D."/>
            <person name="Swanson P.K."/>
            <person name="Smith M."/>
            <person name="Roesemann S."/>
            <person name="Alexander J.E."/>
            <person name="Rich S.A."/>
            <person name="Livny J."/>
            <person name="Vlamakis H."/>
            <person name="Clish C."/>
            <person name="Bullock K."/>
            <person name="Deik A."/>
            <person name="Scott J."/>
            <person name="Pierce K.A."/>
            <person name="Xavier R.J."/>
            <person name="Alm E.J."/>
        </authorList>
    </citation>
    <scope>NUCLEOTIDE SEQUENCE [LARGE SCALE GENOMIC DNA]</scope>
    <source>
        <strain evidence="2 3">BIOML-A10</strain>
    </source>
</reference>
<dbReference type="RefSeq" id="WP_055294997.1">
    <property type="nucleotide sequence ID" value="NZ_CAXSTI010000001.1"/>
</dbReference>
<gene>
    <name evidence="2" type="ORF">F3F73_22450</name>
</gene>
<dbReference type="PROSITE" id="PS51186">
    <property type="entry name" value="GNAT"/>
    <property type="match status" value="1"/>
</dbReference>
<protein>
    <submittedName>
        <fullName evidence="2">GNAT family N-acetyltransferase</fullName>
    </submittedName>
</protein>
<dbReference type="InterPro" id="IPR000182">
    <property type="entry name" value="GNAT_dom"/>
</dbReference>
<dbReference type="EMBL" id="VWMK01000035">
    <property type="protein sequence ID" value="KAA3757252.1"/>
    <property type="molecule type" value="Genomic_DNA"/>
</dbReference>
<proteinExistence type="predicted"/>
<name>A0A7J4XCL4_9BACE</name>
<feature type="domain" description="N-acetyltransferase" evidence="1">
    <location>
        <begin position="135"/>
        <end position="272"/>
    </location>
</feature>
<dbReference type="GO" id="GO:0016747">
    <property type="term" value="F:acyltransferase activity, transferring groups other than amino-acyl groups"/>
    <property type="evidence" value="ECO:0007669"/>
    <property type="project" value="InterPro"/>
</dbReference>
<organism evidence="2 3">
    <name type="scientific">Bacteroides salyersiae</name>
    <dbReference type="NCBI Taxonomy" id="291644"/>
    <lineage>
        <taxon>Bacteria</taxon>
        <taxon>Pseudomonadati</taxon>
        <taxon>Bacteroidota</taxon>
        <taxon>Bacteroidia</taxon>
        <taxon>Bacteroidales</taxon>
        <taxon>Bacteroidaceae</taxon>
        <taxon>Bacteroides</taxon>
    </lineage>
</organism>
<sequence>MKAIKITDISQVENIRDRYFIRNCLTNNYLMLDEYENLIREDRLYAICTQQNSCFLVKKDKCFRVYYYINDTAEQMLFDIFDDFVLEILYRGEKYYPVNEIKYWEYCGFSTHLIRDQYETQYRDLRVESRATRDIYIDFATELEDALFACELFNSVFDPYSGDYISREQICQLLDERKILIAYKNNLHAGALHFYSANNRVWLGHVAVLDKYRGQHLGDILVDTYIKENMNNNKVRFSLWVQQQNQTAINMYQKKGFRYVNKSTISMLKLKK</sequence>
<dbReference type="AlphaFoldDB" id="A0A7J4XCL4"/>
<comment type="caution">
    <text evidence="2">The sequence shown here is derived from an EMBL/GenBank/DDBJ whole genome shotgun (WGS) entry which is preliminary data.</text>
</comment>
<dbReference type="InterPro" id="IPR016181">
    <property type="entry name" value="Acyl_CoA_acyltransferase"/>
</dbReference>
<accession>A0A7J4XCL4</accession>
<evidence type="ECO:0000313" key="2">
    <source>
        <dbReference type="EMBL" id="KAA3757252.1"/>
    </source>
</evidence>
<evidence type="ECO:0000313" key="3">
    <source>
        <dbReference type="Proteomes" id="UP000422221"/>
    </source>
</evidence>
<evidence type="ECO:0000259" key="1">
    <source>
        <dbReference type="PROSITE" id="PS51186"/>
    </source>
</evidence>
<dbReference type="GeneID" id="93116812"/>
<keyword evidence="2" id="KW-0808">Transferase</keyword>
<dbReference type="Proteomes" id="UP000422221">
    <property type="component" value="Unassembled WGS sequence"/>
</dbReference>
<dbReference type="Gene3D" id="3.40.630.30">
    <property type="match status" value="1"/>
</dbReference>